<sequence>MDAWVRYSLDPRNPLRRFVFDAHGNAFRFDGKQMVMGAAHGTVRFDHPVPQPDGTVRHYWGTVRVDYLMTAGPVAVVSGTSEGVIGEPDGTRMAFSVYADPRGHRYDRIGFSWGAVDGRCLRMGLAPAPFTTYASGRGYRVRHAELPAVPDGAQPPVDPPPCTEK</sequence>
<organism evidence="2 3">
    <name type="scientific">Actinoallomurus liliacearum</name>
    <dbReference type="NCBI Taxonomy" id="1080073"/>
    <lineage>
        <taxon>Bacteria</taxon>
        <taxon>Bacillati</taxon>
        <taxon>Actinomycetota</taxon>
        <taxon>Actinomycetes</taxon>
        <taxon>Streptosporangiales</taxon>
        <taxon>Thermomonosporaceae</taxon>
        <taxon>Actinoallomurus</taxon>
    </lineage>
</organism>
<protein>
    <recommendedName>
        <fullName evidence="4">Lipoprotein</fullName>
    </recommendedName>
</protein>
<reference evidence="3" key="1">
    <citation type="journal article" date="2019" name="Int. J. Syst. Evol. Microbiol.">
        <title>The Global Catalogue of Microorganisms (GCM) 10K type strain sequencing project: providing services to taxonomists for standard genome sequencing and annotation.</title>
        <authorList>
            <consortium name="The Broad Institute Genomics Platform"/>
            <consortium name="The Broad Institute Genome Sequencing Center for Infectious Disease"/>
            <person name="Wu L."/>
            <person name="Ma J."/>
        </authorList>
    </citation>
    <scope>NUCLEOTIDE SEQUENCE [LARGE SCALE GENOMIC DNA]</scope>
    <source>
        <strain evidence="3">JCM 17938</strain>
    </source>
</reference>
<dbReference type="EMBL" id="BAABHJ010000003">
    <property type="protein sequence ID" value="GAA4604200.1"/>
    <property type="molecule type" value="Genomic_DNA"/>
</dbReference>
<dbReference type="RefSeq" id="WP_345350182.1">
    <property type="nucleotide sequence ID" value="NZ_BAABHJ010000003.1"/>
</dbReference>
<gene>
    <name evidence="2" type="ORF">GCM10023195_14230</name>
</gene>
<dbReference type="Proteomes" id="UP001500212">
    <property type="component" value="Unassembled WGS sequence"/>
</dbReference>
<keyword evidence="3" id="KW-1185">Reference proteome</keyword>
<name>A0ABP8TFM5_9ACTN</name>
<comment type="caution">
    <text evidence="2">The sequence shown here is derived from an EMBL/GenBank/DDBJ whole genome shotgun (WGS) entry which is preliminary data.</text>
</comment>
<evidence type="ECO:0000256" key="1">
    <source>
        <dbReference type="SAM" id="MobiDB-lite"/>
    </source>
</evidence>
<accession>A0ABP8TFM5</accession>
<feature type="compositionally biased region" description="Pro residues" evidence="1">
    <location>
        <begin position="156"/>
        <end position="165"/>
    </location>
</feature>
<evidence type="ECO:0008006" key="4">
    <source>
        <dbReference type="Google" id="ProtNLM"/>
    </source>
</evidence>
<evidence type="ECO:0000313" key="2">
    <source>
        <dbReference type="EMBL" id="GAA4604200.1"/>
    </source>
</evidence>
<evidence type="ECO:0000313" key="3">
    <source>
        <dbReference type="Proteomes" id="UP001500212"/>
    </source>
</evidence>
<proteinExistence type="predicted"/>
<feature type="region of interest" description="Disordered" evidence="1">
    <location>
        <begin position="146"/>
        <end position="165"/>
    </location>
</feature>